<comment type="similarity">
    <text evidence="1 9 10">Belongs to the peptidase A8 family.</text>
</comment>
<dbReference type="KEGG" id="ctak:4412677_01383"/>
<dbReference type="GO" id="GO:0006508">
    <property type="term" value="P:proteolysis"/>
    <property type="evidence" value="ECO:0007669"/>
    <property type="project" value="UniProtKB-KW"/>
</dbReference>
<evidence type="ECO:0000256" key="9">
    <source>
        <dbReference type="HAMAP-Rule" id="MF_00161"/>
    </source>
</evidence>
<dbReference type="AlphaFoldDB" id="A0A239XC90"/>
<dbReference type="GO" id="GO:0004190">
    <property type="term" value="F:aspartic-type endopeptidase activity"/>
    <property type="evidence" value="ECO:0007669"/>
    <property type="project" value="UniProtKB-UniRule"/>
</dbReference>
<keyword evidence="8 9" id="KW-0472">Membrane</keyword>
<evidence type="ECO:0000256" key="5">
    <source>
        <dbReference type="ARBA" id="ARBA00022750"/>
    </source>
</evidence>
<dbReference type="EC" id="3.4.23.36" evidence="9"/>
<evidence type="ECO:0000256" key="1">
    <source>
        <dbReference type="ARBA" id="ARBA00006139"/>
    </source>
</evidence>
<evidence type="ECO:0000256" key="4">
    <source>
        <dbReference type="ARBA" id="ARBA00022692"/>
    </source>
</evidence>
<keyword evidence="12" id="KW-1185">Reference proteome</keyword>
<feature type="transmembrane region" description="Helical" evidence="9">
    <location>
        <begin position="104"/>
        <end position="129"/>
    </location>
</feature>
<keyword evidence="4 9" id="KW-0812">Transmembrane</keyword>
<feature type="transmembrane region" description="Helical" evidence="9">
    <location>
        <begin position="72"/>
        <end position="92"/>
    </location>
</feature>
<feature type="active site" evidence="9">
    <location>
        <position position="169"/>
    </location>
</feature>
<reference evidence="11 12" key="1">
    <citation type="submission" date="2017-06" db="EMBL/GenBank/DDBJ databases">
        <authorList>
            <consortium name="Pathogen Informatics"/>
        </authorList>
    </citation>
    <scope>NUCLEOTIDE SEQUENCE [LARGE SCALE GENOMIC DNA]</scope>
    <source>
        <strain evidence="11 12">NCTC13490</strain>
    </source>
</reference>
<dbReference type="HAMAP" id="MF_00161">
    <property type="entry name" value="LspA"/>
    <property type="match status" value="1"/>
</dbReference>
<keyword evidence="7 9" id="KW-1133">Transmembrane helix</keyword>
<keyword evidence="11" id="KW-0449">Lipoprotein</keyword>
<evidence type="ECO:0000256" key="6">
    <source>
        <dbReference type="ARBA" id="ARBA00022801"/>
    </source>
</evidence>
<comment type="pathway">
    <text evidence="9">Protein modification; lipoprotein biosynthesis (signal peptide cleavage).</text>
</comment>
<evidence type="ECO:0000313" key="11">
    <source>
        <dbReference type="EMBL" id="SNV44297.1"/>
    </source>
</evidence>
<evidence type="ECO:0000256" key="2">
    <source>
        <dbReference type="ARBA" id="ARBA00022475"/>
    </source>
</evidence>
<comment type="catalytic activity">
    <reaction evidence="9">
        <text>Release of signal peptides from bacterial membrane prolipoproteins. Hydrolyzes -Xaa-Yaa-Zaa-|-(S,diacylglyceryl)Cys-, in which Xaa is hydrophobic (preferably Leu), and Yaa (Ala or Ser) and Zaa (Gly or Ala) have small, neutral side chains.</text>
        <dbReference type="EC" id="3.4.23.36"/>
    </reaction>
</comment>
<proteinExistence type="inferred from homology"/>
<dbReference type="PRINTS" id="PR00781">
    <property type="entry name" value="LIPOSIGPTASE"/>
</dbReference>
<feature type="transmembrane region" description="Helical" evidence="9">
    <location>
        <begin position="194"/>
        <end position="216"/>
    </location>
</feature>
<keyword evidence="3 9" id="KW-0645">Protease</keyword>
<keyword evidence="2 9" id="KW-1003">Cell membrane</keyword>
<evidence type="ECO:0000256" key="3">
    <source>
        <dbReference type="ARBA" id="ARBA00022670"/>
    </source>
</evidence>
<comment type="function">
    <text evidence="9">This protein specifically catalyzes the removal of signal peptides from prolipoproteins.</text>
</comment>
<evidence type="ECO:0000256" key="8">
    <source>
        <dbReference type="ARBA" id="ARBA00023136"/>
    </source>
</evidence>
<keyword evidence="5 9" id="KW-0064">Aspartyl protease</keyword>
<dbReference type="Pfam" id="PF01252">
    <property type="entry name" value="Peptidase_A8"/>
    <property type="match status" value="1"/>
</dbReference>
<dbReference type="GO" id="GO:0005886">
    <property type="term" value="C:plasma membrane"/>
    <property type="evidence" value="ECO:0007669"/>
    <property type="project" value="UniProtKB-SubCell"/>
</dbReference>
<sequence>MIHCTLYILHYTLKMKKIALVTLLILLIDQISKFYIKTHFQLGESVDVFPGFKLTFVENPGMAYGFHFGGLIGKYFLVIVRIFLIGGMVYIFNKWLKEGRTTNYLIIPMAMIFAGAIGNLIDGMFYGMIFDSGTVYDESIDRWIEYGGVSKVVPFGEGYSSFMKGCVVDMLHFPLVDWTVPENWPLIGGKHIEFFKYIFNVADSAITVGAALLLIFRKKAFPNGLDF</sequence>
<evidence type="ECO:0000313" key="12">
    <source>
        <dbReference type="Proteomes" id="UP000215196"/>
    </source>
</evidence>
<protein>
    <recommendedName>
        <fullName evidence="9">Lipoprotein signal peptidase</fullName>
        <ecNumber evidence="9">3.4.23.36</ecNumber>
    </recommendedName>
    <alternativeName>
        <fullName evidence="9">Prolipoprotein signal peptidase</fullName>
    </alternativeName>
    <alternativeName>
        <fullName evidence="9">Signal peptidase II</fullName>
        <shortName evidence="9">SPase II</shortName>
    </alternativeName>
</protein>
<keyword evidence="6 9" id="KW-0378">Hydrolase</keyword>
<comment type="subcellular location">
    <subcellularLocation>
        <location evidence="9">Cell membrane</location>
        <topology evidence="9">Multi-pass membrane protein</topology>
    </subcellularLocation>
</comment>
<dbReference type="UniPathway" id="UPA00665"/>
<dbReference type="InterPro" id="IPR001872">
    <property type="entry name" value="Peptidase_A8"/>
</dbReference>
<feature type="transmembrane region" description="Helical" evidence="9">
    <location>
        <begin position="18"/>
        <end position="36"/>
    </location>
</feature>
<organism evidence="11 12">
    <name type="scientific">Chryseobacterium taklimakanense</name>
    <dbReference type="NCBI Taxonomy" id="536441"/>
    <lineage>
        <taxon>Bacteria</taxon>
        <taxon>Pseudomonadati</taxon>
        <taxon>Bacteroidota</taxon>
        <taxon>Flavobacteriia</taxon>
        <taxon>Flavobacteriales</taxon>
        <taxon>Weeksellaceae</taxon>
        <taxon>Chryseobacterium group</taxon>
        <taxon>Chryseobacterium</taxon>
    </lineage>
</organism>
<gene>
    <name evidence="9 11" type="primary">lspA</name>
    <name evidence="11" type="ORF">SAMEA4412677_01383</name>
</gene>
<evidence type="ECO:0000256" key="7">
    <source>
        <dbReference type="ARBA" id="ARBA00022989"/>
    </source>
</evidence>
<name>A0A239XC90_9FLAO</name>
<dbReference type="NCBIfam" id="NF011369">
    <property type="entry name" value="PRK14788.1"/>
    <property type="match status" value="1"/>
</dbReference>
<evidence type="ECO:0000256" key="10">
    <source>
        <dbReference type="RuleBase" id="RU004181"/>
    </source>
</evidence>
<accession>A0A239XC90</accession>
<feature type="active site" evidence="9">
    <location>
        <position position="203"/>
    </location>
</feature>
<dbReference type="Proteomes" id="UP000215196">
    <property type="component" value="Chromosome 1"/>
</dbReference>
<dbReference type="PANTHER" id="PTHR33695:SF1">
    <property type="entry name" value="LIPOPROTEIN SIGNAL PEPTIDASE"/>
    <property type="match status" value="1"/>
</dbReference>
<dbReference type="PANTHER" id="PTHR33695">
    <property type="entry name" value="LIPOPROTEIN SIGNAL PEPTIDASE"/>
    <property type="match status" value="1"/>
</dbReference>
<dbReference type="EMBL" id="LT906465">
    <property type="protein sequence ID" value="SNV44297.1"/>
    <property type="molecule type" value="Genomic_DNA"/>
</dbReference>